<protein>
    <submittedName>
        <fullName evidence="2">Uncharacterized protein</fullName>
    </submittedName>
</protein>
<organism evidence="2 3">
    <name type="scientific">[Clostridium] fimetarium</name>
    <dbReference type="NCBI Taxonomy" id="99656"/>
    <lineage>
        <taxon>Bacteria</taxon>
        <taxon>Bacillati</taxon>
        <taxon>Bacillota</taxon>
        <taxon>Clostridia</taxon>
        <taxon>Lachnospirales</taxon>
        <taxon>Lachnospiraceae</taxon>
    </lineage>
</organism>
<dbReference type="Proteomes" id="UP000199701">
    <property type="component" value="Unassembled WGS sequence"/>
</dbReference>
<feature type="signal peptide" evidence="1">
    <location>
        <begin position="1"/>
        <end position="23"/>
    </location>
</feature>
<dbReference type="OrthoDB" id="2002457at2"/>
<reference evidence="2 3" key="1">
    <citation type="submission" date="2016-10" db="EMBL/GenBank/DDBJ databases">
        <authorList>
            <person name="de Groot N.N."/>
        </authorList>
    </citation>
    <scope>NUCLEOTIDE SEQUENCE [LARGE SCALE GENOMIC DNA]</scope>
    <source>
        <strain evidence="2 3">DSM 9179</strain>
    </source>
</reference>
<sequence length="121" mass="13202">MRGRKALSIIVFVTLLLSGCSTSKFNGNRTGNESQLIMDYTILNTTDFQMLKLVAGDIVNFEIKNDSGKLNIVFQKDGEKPAYEGTNVPTSSFKVNINESGEYKVSVTGKNAKGSVSITKQ</sequence>
<keyword evidence="1" id="KW-0732">Signal</keyword>
<dbReference type="EMBL" id="FOJI01000001">
    <property type="protein sequence ID" value="SEV83216.1"/>
    <property type="molecule type" value="Genomic_DNA"/>
</dbReference>
<dbReference type="PROSITE" id="PS51257">
    <property type="entry name" value="PROKAR_LIPOPROTEIN"/>
    <property type="match status" value="1"/>
</dbReference>
<gene>
    <name evidence="2" type="ORF">SAMN05421659_101178</name>
</gene>
<name>A0A1I0M664_9FIRM</name>
<dbReference type="RefSeq" id="WP_092449634.1">
    <property type="nucleotide sequence ID" value="NZ_FOJI01000001.1"/>
</dbReference>
<evidence type="ECO:0000256" key="1">
    <source>
        <dbReference type="SAM" id="SignalP"/>
    </source>
</evidence>
<evidence type="ECO:0000313" key="2">
    <source>
        <dbReference type="EMBL" id="SEV83216.1"/>
    </source>
</evidence>
<evidence type="ECO:0000313" key="3">
    <source>
        <dbReference type="Proteomes" id="UP000199701"/>
    </source>
</evidence>
<proteinExistence type="predicted"/>
<dbReference type="AlphaFoldDB" id="A0A1I0M664"/>
<feature type="chain" id="PRO_5039463403" evidence="1">
    <location>
        <begin position="24"/>
        <end position="121"/>
    </location>
</feature>
<keyword evidence="3" id="KW-1185">Reference proteome</keyword>
<accession>A0A1I0M664</accession>